<dbReference type="AlphaFoldDB" id="A0A7S2FPN4"/>
<comment type="subcellular location">
    <subcellularLocation>
        <location evidence="7">Cell membrane</location>
        <topology evidence="7">Multi-pass membrane protein</topology>
    </subcellularLocation>
    <subcellularLocation>
        <location evidence="1">Membrane</location>
        <topology evidence="1">Multi-pass membrane protein</topology>
    </subcellularLocation>
</comment>
<evidence type="ECO:0000256" key="2">
    <source>
        <dbReference type="ARBA" id="ARBA00007168"/>
    </source>
</evidence>
<dbReference type="PANTHER" id="PTHR12385">
    <property type="entry name" value="CHOLINE TRANSPORTER-LIKE (SLC FAMILY 44)"/>
    <property type="match status" value="1"/>
</dbReference>
<gene>
    <name evidence="9" type="ORF">FPAR1323_LOCUS6140</name>
</gene>
<evidence type="ECO:0000256" key="3">
    <source>
        <dbReference type="ARBA" id="ARBA00022692"/>
    </source>
</evidence>
<dbReference type="EMBL" id="HBGT01011197">
    <property type="protein sequence ID" value="CAD9405726.1"/>
    <property type="molecule type" value="Transcribed_RNA"/>
</dbReference>
<feature type="transmembrane region" description="Helical" evidence="7">
    <location>
        <begin position="521"/>
        <end position="538"/>
    </location>
</feature>
<reference evidence="9" key="1">
    <citation type="submission" date="2021-01" db="EMBL/GenBank/DDBJ databases">
        <authorList>
            <person name="Corre E."/>
            <person name="Pelletier E."/>
            <person name="Niang G."/>
            <person name="Scheremetjew M."/>
            <person name="Finn R."/>
            <person name="Kale V."/>
            <person name="Holt S."/>
            <person name="Cochrane G."/>
            <person name="Meng A."/>
            <person name="Brown T."/>
            <person name="Cohen L."/>
        </authorList>
    </citation>
    <scope>NUCLEOTIDE SEQUENCE</scope>
    <source>
        <strain evidence="9">RCC1693</strain>
    </source>
</reference>
<organism evidence="9">
    <name type="scientific">Florenciella parvula</name>
    <dbReference type="NCBI Taxonomy" id="236787"/>
    <lineage>
        <taxon>Eukaryota</taxon>
        <taxon>Sar</taxon>
        <taxon>Stramenopiles</taxon>
        <taxon>Ochrophyta</taxon>
        <taxon>Dictyochophyceae</taxon>
        <taxon>Florenciellales</taxon>
        <taxon>Florenciella</taxon>
    </lineage>
</organism>
<feature type="compositionally biased region" description="Basic and acidic residues" evidence="8">
    <location>
        <begin position="1"/>
        <end position="13"/>
    </location>
</feature>
<feature type="transmembrane region" description="Helical" evidence="7">
    <location>
        <begin position="65"/>
        <end position="87"/>
    </location>
</feature>
<feature type="transmembrane region" description="Helical" evidence="7">
    <location>
        <begin position="273"/>
        <end position="297"/>
    </location>
</feature>
<dbReference type="GO" id="GO:0005886">
    <property type="term" value="C:plasma membrane"/>
    <property type="evidence" value="ECO:0007669"/>
    <property type="project" value="UniProtKB-SubCell"/>
</dbReference>
<dbReference type="PANTHER" id="PTHR12385:SF14">
    <property type="entry name" value="CHOLINE TRANSPORTER-LIKE 2"/>
    <property type="match status" value="1"/>
</dbReference>
<dbReference type="InterPro" id="IPR007603">
    <property type="entry name" value="Choline_transptr-like"/>
</dbReference>
<keyword evidence="3 7" id="KW-0812">Transmembrane</keyword>
<feature type="transmembrane region" description="Helical" evidence="7">
    <location>
        <begin position="665"/>
        <end position="688"/>
    </location>
</feature>
<evidence type="ECO:0000313" key="9">
    <source>
        <dbReference type="EMBL" id="CAD9405726.1"/>
    </source>
</evidence>
<feature type="transmembrane region" description="Helical" evidence="7">
    <location>
        <begin position="439"/>
        <end position="458"/>
    </location>
</feature>
<evidence type="ECO:0000256" key="1">
    <source>
        <dbReference type="ARBA" id="ARBA00004141"/>
    </source>
</evidence>
<keyword evidence="4 7" id="KW-1133">Transmembrane helix</keyword>
<feature type="transmembrane region" description="Helical" evidence="7">
    <location>
        <begin position="590"/>
        <end position="612"/>
    </location>
</feature>
<evidence type="ECO:0000256" key="7">
    <source>
        <dbReference type="RuleBase" id="RU368066"/>
    </source>
</evidence>
<dbReference type="Pfam" id="PF04515">
    <property type="entry name" value="Choline_transpo"/>
    <property type="match status" value="1"/>
</dbReference>
<comment type="similarity">
    <text evidence="2 7">Belongs to the CTL (choline transporter-like) family.</text>
</comment>
<proteinExistence type="inferred from homology"/>
<evidence type="ECO:0000256" key="5">
    <source>
        <dbReference type="ARBA" id="ARBA00023136"/>
    </source>
</evidence>
<accession>A0A7S2FPN4</accession>
<evidence type="ECO:0000256" key="4">
    <source>
        <dbReference type="ARBA" id="ARBA00022989"/>
    </source>
</evidence>
<feature type="transmembrane region" description="Helical" evidence="7">
    <location>
        <begin position="365"/>
        <end position="385"/>
    </location>
</feature>
<feature type="transmembrane region" description="Helical" evidence="7">
    <location>
        <begin position="619"/>
        <end position="645"/>
    </location>
</feature>
<feature type="region of interest" description="Disordered" evidence="8">
    <location>
        <begin position="1"/>
        <end position="59"/>
    </location>
</feature>
<dbReference type="GO" id="GO:0022857">
    <property type="term" value="F:transmembrane transporter activity"/>
    <property type="evidence" value="ECO:0007669"/>
    <property type="project" value="UniProtKB-UniRule"/>
</dbReference>
<keyword evidence="6" id="KW-0325">Glycoprotein</keyword>
<evidence type="ECO:0000256" key="8">
    <source>
        <dbReference type="SAM" id="MobiDB-lite"/>
    </source>
</evidence>
<keyword evidence="5 7" id="KW-0472">Membrane</keyword>
<name>A0A7S2FPN4_9STRA</name>
<feature type="transmembrane region" description="Helical" evidence="7">
    <location>
        <begin position="318"/>
        <end position="345"/>
    </location>
</feature>
<comment type="function">
    <text evidence="7">Choline transporter.</text>
</comment>
<feature type="transmembrane region" description="Helical" evidence="7">
    <location>
        <begin position="249"/>
        <end position="267"/>
    </location>
</feature>
<sequence length="748" mass="83668">MGKGRGDDEKKEEGGEEGGEEKKKGGCCLCQKCQNAAPKGDPDAAMEGDEEKDNPATKPRSHTDLLALILYGFTMFVMTSIGGQAIATGNARALISPVDYEGNICGVDGPVLNKPYGYLLTKNLDIICLKECPKKTRFTTDKQAYDNMICMDESVDDGLKNTDEYSADWYGFQALFNEGEGPCNFEIASYAVGYYCVINPDAKFPNVPGLSEYANTTVTKLITGDPDGDSAKGMFLKLMQDLFITRNHIFGFGFFIALCVAFFYSWLMTMGLITLLVWSCIVATEGLLMSLGAYMYYTATQVWALEDPVIHDEDEIKGMLYCGYFFMTLAFLFICFIICIISKIQLACKLVMVAGRAVRDIPITIFWPMLQVAALMIFLVPWMYYMCYTQAQGHFEGNKYGNTSATQVWVWDYTSPVEGVDSNQIQVFMMFCYFWTSEFIAAIGQLVLAMTFVLWYFAENPPAETTKMVTKKVKDPETGEEKEVTEEETVKARNCCHRLICGDPKAYRGNGLFFMALKKSVWYHVGSAAAGSLIIAIVKTIRYVIAKIQYHCEKNMVDPYKKVVMVVLTAIQCCLWCLEKCMKFINKHAYIIIALKGSSFCSAAFQSFFLILRNIRLIAALVLVQEFVCLIGRLVIIAATGALSYYYMAADSQDPDSPIASVNSFYGPVFMVMCLAYFIADMFMNVYAMAMDVMMQCFVADKEMFGKGKKGAFCQREGCPHLHELANFVEKKGKPKKTEEPKAADNKA</sequence>
<protein>
    <recommendedName>
        <fullName evidence="7">Choline transporter-like protein</fullName>
    </recommendedName>
</protein>
<evidence type="ECO:0000256" key="6">
    <source>
        <dbReference type="ARBA" id="ARBA00023180"/>
    </source>
</evidence>